<gene>
    <name evidence="3" type="ORF">FE263_16875</name>
</gene>
<feature type="chain" id="PRO_5024343425" evidence="2">
    <location>
        <begin position="25"/>
        <end position="182"/>
    </location>
</feature>
<organism evidence="3 4">
    <name type="scientific">Lichenicoccus roseus</name>
    <dbReference type="NCBI Taxonomy" id="2683649"/>
    <lineage>
        <taxon>Bacteria</taxon>
        <taxon>Pseudomonadati</taxon>
        <taxon>Pseudomonadota</taxon>
        <taxon>Alphaproteobacteria</taxon>
        <taxon>Acetobacterales</taxon>
        <taxon>Acetobacteraceae</taxon>
        <taxon>Lichenicoccus</taxon>
    </lineage>
</organism>
<keyword evidence="1" id="KW-0812">Transmembrane</keyword>
<dbReference type="PANTHER" id="PTHR11102:SF160">
    <property type="entry name" value="ERAD-ASSOCIATED E3 UBIQUITIN-PROTEIN LIGASE COMPONENT HRD3"/>
    <property type="match status" value="1"/>
</dbReference>
<dbReference type="Proteomes" id="UP000305654">
    <property type="component" value="Unassembled WGS sequence"/>
</dbReference>
<dbReference type="EMBL" id="VCDI01000006">
    <property type="protein sequence ID" value="TLU71548.1"/>
    <property type="molecule type" value="Genomic_DNA"/>
</dbReference>
<dbReference type="AlphaFoldDB" id="A0A5R9JBC1"/>
<dbReference type="Gene3D" id="1.25.40.10">
    <property type="entry name" value="Tetratricopeptide repeat domain"/>
    <property type="match status" value="1"/>
</dbReference>
<name>A0A5R9JBC1_9PROT</name>
<dbReference type="SUPFAM" id="SSF81901">
    <property type="entry name" value="HCP-like"/>
    <property type="match status" value="1"/>
</dbReference>
<feature type="transmembrane region" description="Helical" evidence="1">
    <location>
        <begin position="144"/>
        <end position="168"/>
    </location>
</feature>
<dbReference type="InterPro" id="IPR011990">
    <property type="entry name" value="TPR-like_helical_dom_sf"/>
</dbReference>
<proteinExistence type="predicted"/>
<dbReference type="PANTHER" id="PTHR11102">
    <property type="entry name" value="SEL-1-LIKE PROTEIN"/>
    <property type="match status" value="1"/>
</dbReference>
<reference evidence="3 4" key="1">
    <citation type="submission" date="2019-05" db="EMBL/GenBank/DDBJ databases">
        <authorList>
            <person name="Pankratov T."/>
            <person name="Grouzdev D."/>
        </authorList>
    </citation>
    <scope>NUCLEOTIDE SEQUENCE [LARGE SCALE GENOMIC DNA]</scope>
    <source>
        <strain evidence="3 4">KEBCLARHB70R</strain>
    </source>
</reference>
<sequence length="182" mass="20457">MRRRLFVVVLVVFEVSSASTTALADANASTPVPELITFAQRGDAAAEYQLGQRYRLGRGLQQSYPAALHWYLRSSDQGFTPAEDRVAIMYMNGRDGLPKDEASGLQLWEKAASQGDFAAKIMTWLYHSRIYNGMRALPLTVRRMILLMIILPFVVAVMTAFLLCVFGFRRLLHRSKTQAAPQ</sequence>
<dbReference type="InterPro" id="IPR006597">
    <property type="entry name" value="Sel1-like"/>
</dbReference>
<protein>
    <submittedName>
        <fullName evidence="3">Sel1 repeat family protein</fullName>
    </submittedName>
</protein>
<dbReference type="Pfam" id="PF08238">
    <property type="entry name" value="Sel1"/>
    <property type="match status" value="2"/>
</dbReference>
<keyword evidence="1" id="KW-1133">Transmembrane helix</keyword>
<dbReference type="SMART" id="SM00671">
    <property type="entry name" value="SEL1"/>
    <property type="match status" value="2"/>
</dbReference>
<accession>A0A5R9JBC1</accession>
<keyword evidence="2" id="KW-0732">Signal</keyword>
<keyword evidence="1" id="KW-0472">Membrane</keyword>
<evidence type="ECO:0000313" key="4">
    <source>
        <dbReference type="Proteomes" id="UP000305654"/>
    </source>
</evidence>
<dbReference type="RefSeq" id="WP_138327185.1">
    <property type="nucleotide sequence ID" value="NZ_VCDI01000006.1"/>
</dbReference>
<comment type="caution">
    <text evidence="3">The sequence shown here is derived from an EMBL/GenBank/DDBJ whole genome shotgun (WGS) entry which is preliminary data.</text>
</comment>
<dbReference type="InterPro" id="IPR050767">
    <property type="entry name" value="Sel1_AlgK"/>
</dbReference>
<evidence type="ECO:0000313" key="3">
    <source>
        <dbReference type="EMBL" id="TLU71548.1"/>
    </source>
</evidence>
<keyword evidence="4" id="KW-1185">Reference proteome</keyword>
<dbReference type="OrthoDB" id="6810016at2"/>
<feature type="signal peptide" evidence="2">
    <location>
        <begin position="1"/>
        <end position="24"/>
    </location>
</feature>
<evidence type="ECO:0000256" key="1">
    <source>
        <dbReference type="SAM" id="Phobius"/>
    </source>
</evidence>
<evidence type="ECO:0000256" key="2">
    <source>
        <dbReference type="SAM" id="SignalP"/>
    </source>
</evidence>